<organism evidence="1 2">
    <name type="scientific">Trifolium subterraneum</name>
    <name type="common">Subterranean clover</name>
    <dbReference type="NCBI Taxonomy" id="3900"/>
    <lineage>
        <taxon>Eukaryota</taxon>
        <taxon>Viridiplantae</taxon>
        <taxon>Streptophyta</taxon>
        <taxon>Embryophyta</taxon>
        <taxon>Tracheophyta</taxon>
        <taxon>Spermatophyta</taxon>
        <taxon>Magnoliopsida</taxon>
        <taxon>eudicotyledons</taxon>
        <taxon>Gunneridae</taxon>
        <taxon>Pentapetalae</taxon>
        <taxon>rosids</taxon>
        <taxon>fabids</taxon>
        <taxon>Fabales</taxon>
        <taxon>Fabaceae</taxon>
        <taxon>Papilionoideae</taxon>
        <taxon>50 kb inversion clade</taxon>
        <taxon>NPAAA clade</taxon>
        <taxon>Hologalegina</taxon>
        <taxon>IRL clade</taxon>
        <taxon>Trifolieae</taxon>
        <taxon>Trifolium</taxon>
    </lineage>
</organism>
<dbReference type="InterPro" id="IPR037045">
    <property type="entry name" value="S8pro/Inhibitor_I9_sf"/>
</dbReference>
<dbReference type="AlphaFoldDB" id="A0A2Z6MTS0"/>
<evidence type="ECO:0008006" key="3">
    <source>
        <dbReference type="Google" id="ProtNLM"/>
    </source>
</evidence>
<gene>
    <name evidence="1" type="ORF">TSUD_257300</name>
</gene>
<dbReference type="PANTHER" id="PTHR48222">
    <property type="entry name" value="PROTEINASE INHIBITOR, PROPEPTIDE"/>
    <property type="match status" value="1"/>
</dbReference>
<dbReference type="OrthoDB" id="10372777at2759"/>
<dbReference type="Proteomes" id="UP000242715">
    <property type="component" value="Unassembled WGS sequence"/>
</dbReference>
<reference evidence="2" key="1">
    <citation type="journal article" date="2017" name="Front. Plant Sci.">
        <title>Climate Clever Clovers: New Paradigm to Reduce the Environmental Footprint of Ruminants by Breeding Low Methanogenic Forages Utilizing Haplotype Variation.</title>
        <authorList>
            <person name="Kaur P."/>
            <person name="Appels R."/>
            <person name="Bayer P.E."/>
            <person name="Keeble-Gagnere G."/>
            <person name="Wang J."/>
            <person name="Hirakawa H."/>
            <person name="Shirasawa K."/>
            <person name="Vercoe P."/>
            <person name="Stefanova K."/>
            <person name="Durmic Z."/>
            <person name="Nichols P."/>
            <person name="Revell C."/>
            <person name="Isobe S.N."/>
            <person name="Edwards D."/>
            <person name="Erskine W."/>
        </authorList>
    </citation>
    <scope>NUCLEOTIDE SEQUENCE [LARGE SCALE GENOMIC DNA]</scope>
    <source>
        <strain evidence="2">cv. Daliak</strain>
    </source>
</reference>
<dbReference type="Gene3D" id="3.30.70.80">
    <property type="entry name" value="Peptidase S8 propeptide/proteinase inhibitor I9"/>
    <property type="match status" value="1"/>
</dbReference>
<proteinExistence type="predicted"/>
<evidence type="ECO:0000313" key="2">
    <source>
        <dbReference type="Proteomes" id="UP000242715"/>
    </source>
</evidence>
<dbReference type="EMBL" id="DF973371">
    <property type="protein sequence ID" value="GAU28402.1"/>
    <property type="molecule type" value="Genomic_DNA"/>
</dbReference>
<evidence type="ECO:0000313" key="1">
    <source>
        <dbReference type="EMBL" id="GAU28402.1"/>
    </source>
</evidence>
<accession>A0A2Z6MTS0</accession>
<name>A0A2Z6MTS0_TRISU</name>
<sequence length="115" mass="13039">MTPPLRRLLLPPFPLSAAARKSGFPPAFQRKLKRMNAAVYNVFTNDHRDYDDQFKTLADALGCEKAAKKAFMCHFGPITTGFSAILTPHQFDRVSKHPDVYDLMHDHGYKAVFSQ</sequence>
<dbReference type="PANTHER" id="PTHR48222:SF4">
    <property type="entry name" value="PROTEINASE INHIBITOR, PROPEPTIDE"/>
    <property type="match status" value="1"/>
</dbReference>
<keyword evidence="2" id="KW-1185">Reference proteome</keyword>
<protein>
    <recommendedName>
        <fullName evidence="3">Inhibitor I9 domain-containing protein</fullName>
    </recommendedName>
</protein>